<protein>
    <submittedName>
        <fullName evidence="1">Uncharacterized protein</fullName>
    </submittedName>
</protein>
<dbReference type="EMBL" id="CM045772">
    <property type="protein sequence ID" value="KAI7984817.1"/>
    <property type="molecule type" value="Genomic_DNA"/>
</dbReference>
<gene>
    <name evidence="1" type="ORF">LOK49_LG14G01024</name>
</gene>
<keyword evidence="2" id="KW-1185">Reference proteome</keyword>
<proteinExistence type="predicted"/>
<evidence type="ECO:0000313" key="1">
    <source>
        <dbReference type="EMBL" id="KAI7984817.1"/>
    </source>
</evidence>
<name>A0ACC0F8Z4_9ERIC</name>
<organism evidence="1 2">
    <name type="scientific">Camellia lanceoleosa</name>
    <dbReference type="NCBI Taxonomy" id="1840588"/>
    <lineage>
        <taxon>Eukaryota</taxon>
        <taxon>Viridiplantae</taxon>
        <taxon>Streptophyta</taxon>
        <taxon>Embryophyta</taxon>
        <taxon>Tracheophyta</taxon>
        <taxon>Spermatophyta</taxon>
        <taxon>Magnoliopsida</taxon>
        <taxon>eudicotyledons</taxon>
        <taxon>Gunneridae</taxon>
        <taxon>Pentapetalae</taxon>
        <taxon>asterids</taxon>
        <taxon>Ericales</taxon>
        <taxon>Theaceae</taxon>
        <taxon>Camellia</taxon>
    </lineage>
</organism>
<sequence length="123" mass="14014">MFFTLCTLSFTSTLTTIHKTSPISLGANSCSSYSCLLDNFKHYCWKQGADSVVKYTPDQIRKMEDSIRIRKASKPAELIKLVQHMGHNKPQTLRWELLLLVKDVSGDDLVQMEMRKQTLCSVS</sequence>
<accession>A0ACC0F8Z4</accession>
<reference evidence="1 2" key="1">
    <citation type="journal article" date="2022" name="Plant J.">
        <title>Chromosome-level genome of Camellia lanceoleosa provides a valuable resource for understanding genome evolution and self-incompatibility.</title>
        <authorList>
            <person name="Gong W."/>
            <person name="Xiao S."/>
            <person name="Wang L."/>
            <person name="Liao Z."/>
            <person name="Chang Y."/>
            <person name="Mo W."/>
            <person name="Hu G."/>
            <person name="Li W."/>
            <person name="Zhao G."/>
            <person name="Zhu H."/>
            <person name="Hu X."/>
            <person name="Ji K."/>
            <person name="Xiang X."/>
            <person name="Song Q."/>
            <person name="Yuan D."/>
            <person name="Jin S."/>
            <person name="Zhang L."/>
        </authorList>
    </citation>
    <scope>NUCLEOTIDE SEQUENCE [LARGE SCALE GENOMIC DNA]</scope>
    <source>
        <strain evidence="1">SQ_2022a</strain>
    </source>
</reference>
<dbReference type="Proteomes" id="UP001060215">
    <property type="component" value="Chromosome 15"/>
</dbReference>
<evidence type="ECO:0000313" key="2">
    <source>
        <dbReference type="Proteomes" id="UP001060215"/>
    </source>
</evidence>
<comment type="caution">
    <text evidence="1">The sequence shown here is derived from an EMBL/GenBank/DDBJ whole genome shotgun (WGS) entry which is preliminary data.</text>
</comment>